<accession>A0A0V0T850</accession>
<gene>
    <name evidence="8" type="primary">sli</name>
    <name evidence="8" type="ORF">T05_6534</name>
</gene>
<comment type="caution">
    <text evidence="4">Lacks conserved residue(s) required for the propagation of feature annotation.</text>
</comment>
<feature type="disulfide bond" evidence="4">
    <location>
        <begin position="475"/>
        <end position="484"/>
    </location>
</feature>
<dbReference type="EMBL" id="JYDJ01000478">
    <property type="protein sequence ID" value="KRX35077.1"/>
    <property type="molecule type" value="Genomic_DNA"/>
</dbReference>
<evidence type="ECO:0000256" key="1">
    <source>
        <dbReference type="ARBA" id="ARBA00022536"/>
    </source>
</evidence>
<dbReference type="OrthoDB" id="5856526at2759"/>
<evidence type="ECO:0000256" key="5">
    <source>
        <dbReference type="SAM" id="MobiDB-lite"/>
    </source>
</evidence>
<reference evidence="8 9" key="1">
    <citation type="submission" date="2015-01" db="EMBL/GenBank/DDBJ databases">
        <title>Evolution of Trichinella species and genotypes.</title>
        <authorList>
            <person name="Korhonen P.K."/>
            <person name="Edoardo P."/>
            <person name="Giuseppe L.R."/>
            <person name="Gasser R.B."/>
        </authorList>
    </citation>
    <scope>NUCLEOTIDE SEQUENCE [LARGE SCALE GENOMIC DNA]</scope>
    <source>
        <strain evidence="8">ISS417</strain>
    </source>
</reference>
<dbReference type="InterPro" id="IPR000742">
    <property type="entry name" value="EGF"/>
</dbReference>
<dbReference type="GO" id="GO:0016020">
    <property type="term" value="C:membrane"/>
    <property type="evidence" value="ECO:0007669"/>
    <property type="project" value="UniProtKB-SubCell"/>
</dbReference>
<keyword evidence="6" id="KW-0472">Membrane</keyword>
<proteinExistence type="predicted"/>
<protein>
    <submittedName>
        <fullName evidence="8">Protein slit</fullName>
    </submittedName>
</protein>
<feature type="domain" description="EGF-like" evidence="7">
    <location>
        <begin position="409"/>
        <end position="446"/>
    </location>
</feature>
<dbReference type="AlphaFoldDB" id="A0A0V0T850"/>
<dbReference type="SMART" id="SM00181">
    <property type="entry name" value="EGF"/>
    <property type="match status" value="3"/>
</dbReference>
<comment type="caution">
    <text evidence="8">The sequence shown here is derived from an EMBL/GenBank/DDBJ whole genome shotgun (WGS) entry which is preliminary data.</text>
</comment>
<feature type="non-terminal residue" evidence="8">
    <location>
        <position position="1"/>
    </location>
</feature>
<organism evidence="8 9">
    <name type="scientific">Trichinella murrelli</name>
    <dbReference type="NCBI Taxonomy" id="144512"/>
    <lineage>
        <taxon>Eukaryota</taxon>
        <taxon>Metazoa</taxon>
        <taxon>Ecdysozoa</taxon>
        <taxon>Nematoda</taxon>
        <taxon>Enoplea</taxon>
        <taxon>Dorylaimia</taxon>
        <taxon>Trichinellida</taxon>
        <taxon>Trichinellidae</taxon>
        <taxon>Trichinella</taxon>
    </lineage>
</organism>
<dbReference type="Pfam" id="PF00008">
    <property type="entry name" value="EGF"/>
    <property type="match status" value="2"/>
</dbReference>
<name>A0A0V0T850_9BILA</name>
<feature type="compositionally biased region" description="Basic residues" evidence="5">
    <location>
        <begin position="585"/>
        <end position="610"/>
    </location>
</feature>
<dbReference type="PROSITE" id="PS01186">
    <property type="entry name" value="EGF_2"/>
    <property type="match status" value="1"/>
</dbReference>
<feature type="domain" description="EGF-like" evidence="7">
    <location>
        <begin position="448"/>
        <end position="485"/>
    </location>
</feature>
<evidence type="ECO:0000256" key="2">
    <source>
        <dbReference type="ARBA" id="ARBA00022737"/>
    </source>
</evidence>
<dbReference type="Gene3D" id="2.10.25.10">
    <property type="entry name" value="Laminin"/>
    <property type="match status" value="3"/>
</dbReference>
<evidence type="ECO:0000313" key="9">
    <source>
        <dbReference type="Proteomes" id="UP000055048"/>
    </source>
</evidence>
<dbReference type="FunFam" id="2.10.25.10:FF:000699">
    <property type="entry name" value="Uncharacterized protein, isoform C"/>
    <property type="match status" value="1"/>
</dbReference>
<evidence type="ECO:0000256" key="4">
    <source>
        <dbReference type="PROSITE-ProRule" id="PRU00076"/>
    </source>
</evidence>
<dbReference type="STRING" id="144512.A0A0V0T850"/>
<dbReference type="Proteomes" id="UP000055048">
    <property type="component" value="Unassembled WGS sequence"/>
</dbReference>
<dbReference type="PROSITE" id="PS00022">
    <property type="entry name" value="EGF_1"/>
    <property type="match status" value="3"/>
</dbReference>
<dbReference type="SUPFAM" id="SSF57196">
    <property type="entry name" value="EGF/Laminin"/>
    <property type="match status" value="3"/>
</dbReference>
<evidence type="ECO:0000259" key="7">
    <source>
        <dbReference type="PROSITE" id="PS50026"/>
    </source>
</evidence>
<evidence type="ECO:0000256" key="6">
    <source>
        <dbReference type="SAM" id="Phobius"/>
    </source>
</evidence>
<keyword evidence="9" id="KW-1185">Reference proteome</keyword>
<keyword evidence="1 4" id="KW-0245">EGF-like domain</keyword>
<dbReference type="InterPro" id="IPR051022">
    <property type="entry name" value="Notch_Cell-Fate_Det"/>
</dbReference>
<sequence length="610" mass="69019">LGKVNKGFDFKQTMTGQLAYYFIWRSLTPVSDSHNCGEPAPIRQGVLVHKNIASVCSCQTVLSTETFMIMSMNELLLLIIWLLINGGSCGKCPVYSKKHNFGGKPLEKGLCLTLVEVSAVQRTLSNTDINHLHKFCQTSFISGRLMSFTEPETLRLLHNANFKKDLTSRILLHPGVYISNSNTVVSSKSVFIEKCGRDENMNCSVIPYKYISSDSKIENGSLLKCKEERCCTGIPCDAEDESLLYQSPLLVNFSNLATESHCRCLSLDQKLLEWNLPNELIYPCNNMQCDVFACVHEEHLDCVDVRVQTCTDLQGLVHCTEHCNKLFPKISYKEFEAKCKENGGFANMSEADKSCVCYNAQLYGDLCKTVHDPCSDEEICKNNAICESNGTHHTCDCLENFSGKDCTEIISQCSSDDDCKNFGTCVSHETGRSCNCLSAFFGAFCEFKAGYCKPATCQNGGICIQVTNVLLKCVCPEGYDGTFCELQLSIIDIFIQKMKNNKVFRITVFTILFIIIVPSCAFLFKYILWKFRVFRYKREIKKEFKKECELALILRKKAIANDSRETTPKVLDGHETNEKNTQCAKLHKTAQSRKHHRTKGRRKRTKRNRR</sequence>
<dbReference type="CDD" id="cd00054">
    <property type="entry name" value="EGF_CA"/>
    <property type="match status" value="1"/>
</dbReference>
<keyword evidence="2" id="KW-0677">Repeat</keyword>
<feature type="compositionally biased region" description="Basic and acidic residues" evidence="5">
    <location>
        <begin position="565"/>
        <end position="578"/>
    </location>
</feature>
<feature type="disulfide bond" evidence="4">
    <location>
        <begin position="436"/>
        <end position="445"/>
    </location>
</feature>
<dbReference type="PANTHER" id="PTHR24049">
    <property type="entry name" value="CRUMBS FAMILY MEMBER"/>
    <property type="match status" value="1"/>
</dbReference>
<evidence type="ECO:0000313" key="8">
    <source>
        <dbReference type="EMBL" id="KRX35077.1"/>
    </source>
</evidence>
<dbReference type="PROSITE" id="PS50026">
    <property type="entry name" value="EGF_3"/>
    <property type="match status" value="3"/>
</dbReference>
<keyword evidence="6" id="KW-1133">Transmembrane helix</keyword>
<feature type="region of interest" description="Disordered" evidence="5">
    <location>
        <begin position="565"/>
        <end position="610"/>
    </location>
</feature>
<feature type="transmembrane region" description="Helical" evidence="6">
    <location>
        <begin position="503"/>
        <end position="528"/>
    </location>
</feature>
<keyword evidence="6" id="KW-0812">Transmembrane</keyword>
<feature type="domain" description="EGF-like" evidence="7">
    <location>
        <begin position="370"/>
        <end position="407"/>
    </location>
</feature>
<keyword evidence="3 4" id="KW-1015">Disulfide bond</keyword>
<feature type="disulfide bond" evidence="4">
    <location>
        <begin position="397"/>
        <end position="406"/>
    </location>
</feature>
<evidence type="ECO:0000256" key="3">
    <source>
        <dbReference type="ARBA" id="ARBA00023157"/>
    </source>
</evidence>